<keyword evidence="2" id="KW-0547">Nucleotide-binding</keyword>
<comment type="catalytic activity">
    <reaction evidence="9">
        <text>ATP + H2O = ADP + phosphate + H(+)</text>
        <dbReference type="Rhea" id="RHEA:13065"/>
        <dbReference type="ChEBI" id="CHEBI:15377"/>
        <dbReference type="ChEBI" id="CHEBI:15378"/>
        <dbReference type="ChEBI" id="CHEBI:30616"/>
        <dbReference type="ChEBI" id="CHEBI:43474"/>
        <dbReference type="ChEBI" id="CHEBI:456216"/>
        <dbReference type="EC" id="5.6.2.4"/>
    </reaction>
</comment>
<evidence type="ECO:0000256" key="6">
    <source>
        <dbReference type="ARBA" id="ARBA00023235"/>
    </source>
</evidence>
<dbReference type="EMBL" id="DSGT01000002">
    <property type="protein sequence ID" value="HEW52754.1"/>
    <property type="molecule type" value="Genomic_DNA"/>
</dbReference>
<dbReference type="GO" id="GO:0003677">
    <property type="term" value="F:DNA binding"/>
    <property type="evidence" value="ECO:0007669"/>
    <property type="project" value="InterPro"/>
</dbReference>
<comment type="catalytic activity">
    <reaction evidence="7">
        <text>Couples ATP hydrolysis with the unwinding of duplex DNA by translocating in the 3'-5' direction.</text>
        <dbReference type="EC" id="5.6.2.4"/>
    </reaction>
</comment>
<dbReference type="CDD" id="cd17926">
    <property type="entry name" value="DEXHc_RE"/>
    <property type="match status" value="1"/>
</dbReference>
<dbReference type="Gene3D" id="3.40.50.300">
    <property type="entry name" value="P-loop containing nucleotide triphosphate hydrolases"/>
    <property type="match status" value="2"/>
</dbReference>
<dbReference type="InterPro" id="IPR050615">
    <property type="entry name" value="ATP-dep_DNA_Helicase"/>
</dbReference>
<comment type="caution">
    <text evidence="12">The sequence shown here is derived from an EMBL/GenBank/DDBJ whole genome shotgun (WGS) entry which is preliminary data.</text>
</comment>
<evidence type="ECO:0000259" key="10">
    <source>
        <dbReference type="PROSITE" id="PS51192"/>
    </source>
</evidence>
<dbReference type="InterPro" id="IPR032438">
    <property type="entry name" value="ERCC3_RAD25_C"/>
</dbReference>
<dbReference type="SUPFAM" id="SSF52540">
    <property type="entry name" value="P-loop containing nucleoside triphosphate hydrolases"/>
    <property type="match status" value="1"/>
</dbReference>
<organism evidence="12">
    <name type="scientific">Ignisphaera aggregans</name>
    <dbReference type="NCBI Taxonomy" id="334771"/>
    <lineage>
        <taxon>Archaea</taxon>
        <taxon>Thermoproteota</taxon>
        <taxon>Thermoprotei</taxon>
        <taxon>Desulfurococcales</taxon>
        <taxon>Desulfurococcaceae</taxon>
        <taxon>Ignisphaera</taxon>
    </lineage>
</organism>
<evidence type="ECO:0000256" key="7">
    <source>
        <dbReference type="ARBA" id="ARBA00034617"/>
    </source>
</evidence>
<dbReference type="Pfam" id="PF04851">
    <property type="entry name" value="ResIII"/>
    <property type="match status" value="1"/>
</dbReference>
<feature type="domain" description="Helicase C-terminal" evidence="11">
    <location>
        <begin position="414"/>
        <end position="552"/>
    </location>
</feature>
<evidence type="ECO:0000256" key="4">
    <source>
        <dbReference type="ARBA" id="ARBA00022806"/>
    </source>
</evidence>
<keyword evidence="3" id="KW-0378">Hydrolase</keyword>
<feature type="domain" description="Helicase ATP-binding" evidence="10">
    <location>
        <begin position="180"/>
        <end position="327"/>
    </location>
</feature>
<dbReference type="EC" id="5.6.2.4" evidence="8"/>
<dbReference type="SMART" id="SM00487">
    <property type="entry name" value="DEXDc"/>
    <property type="match status" value="1"/>
</dbReference>
<evidence type="ECO:0000256" key="1">
    <source>
        <dbReference type="ARBA" id="ARBA00006637"/>
    </source>
</evidence>
<evidence type="ECO:0000256" key="2">
    <source>
        <dbReference type="ARBA" id="ARBA00022741"/>
    </source>
</evidence>
<dbReference type="InterPro" id="IPR027417">
    <property type="entry name" value="P-loop_NTPase"/>
</dbReference>
<comment type="similarity">
    <text evidence="1">Belongs to the helicase family. RAD25/XPB subfamily.</text>
</comment>
<dbReference type="GO" id="GO:0016787">
    <property type="term" value="F:hydrolase activity"/>
    <property type="evidence" value="ECO:0007669"/>
    <property type="project" value="UniProtKB-KW"/>
</dbReference>
<dbReference type="GO" id="GO:0005524">
    <property type="term" value="F:ATP binding"/>
    <property type="evidence" value="ECO:0007669"/>
    <property type="project" value="UniProtKB-KW"/>
</dbReference>
<keyword evidence="4 12" id="KW-0347">Helicase</keyword>
<name>A0A7C2VAT8_9CREN</name>
<dbReference type="InterPro" id="IPR014001">
    <property type="entry name" value="Helicase_ATP-bd"/>
</dbReference>
<reference evidence="12" key="1">
    <citation type="journal article" date="2020" name="mSystems">
        <title>Genome- and Community-Level Interaction Insights into Carbon Utilization and Element Cycling Functions of Hydrothermarchaeota in Hydrothermal Sediment.</title>
        <authorList>
            <person name="Zhou Z."/>
            <person name="Liu Y."/>
            <person name="Xu W."/>
            <person name="Pan J."/>
            <person name="Luo Z.H."/>
            <person name="Li M."/>
        </authorList>
    </citation>
    <scope>NUCLEOTIDE SEQUENCE [LARGE SCALE GENOMIC DNA]</scope>
    <source>
        <strain evidence="12">SpSt-16</strain>
    </source>
</reference>
<dbReference type="PANTHER" id="PTHR11274">
    <property type="entry name" value="RAD25/XP-B DNA REPAIR HELICASE"/>
    <property type="match status" value="1"/>
</dbReference>
<dbReference type="PROSITE" id="PS51192">
    <property type="entry name" value="HELICASE_ATP_BIND_1"/>
    <property type="match status" value="1"/>
</dbReference>
<gene>
    <name evidence="12" type="ORF">ENO77_01045</name>
</gene>
<dbReference type="PANTHER" id="PTHR11274:SF0">
    <property type="entry name" value="GENERAL TRANSCRIPTION AND DNA REPAIR FACTOR IIH HELICASE SUBUNIT XPB"/>
    <property type="match status" value="1"/>
</dbReference>
<keyword evidence="5" id="KW-0067">ATP-binding</keyword>
<dbReference type="SMART" id="SM00490">
    <property type="entry name" value="HELICc"/>
    <property type="match status" value="1"/>
</dbReference>
<dbReference type="Pfam" id="PF16203">
    <property type="entry name" value="ERCC3_RAD25_C"/>
    <property type="match status" value="1"/>
</dbReference>
<dbReference type="PROSITE" id="PS51194">
    <property type="entry name" value="HELICASE_CTER"/>
    <property type="match status" value="1"/>
</dbReference>
<evidence type="ECO:0000256" key="9">
    <source>
        <dbReference type="ARBA" id="ARBA00048988"/>
    </source>
</evidence>
<evidence type="ECO:0000256" key="5">
    <source>
        <dbReference type="ARBA" id="ARBA00022840"/>
    </source>
</evidence>
<protein>
    <recommendedName>
        <fullName evidence="8">DNA 3'-5' helicase</fullName>
        <ecNumber evidence="8">5.6.2.4</ecNumber>
    </recommendedName>
</protein>
<keyword evidence="6" id="KW-0413">Isomerase</keyword>
<dbReference type="InterPro" id="IPR001650">
    <property type="entry name" value="Helicase_C-like"/>
</dbReference>
<evidence type="ECO:0000256" key="8">
    <source>
        <dbReference type="ARBA" id="ARBA00034808"/>
    </source>
</evidence>
<evidence type="ECO:0000313" key="12">
    <source>
        <dbReference type="EMBL" id="HEW52754.1"/>
    </source>
</evidence>
<proteinExistence type="inferred from homology"/>
<dbReference type="InterPro" id="IPR006935">
    <property type="entry name" value="Helicase/UvrB_N"/>
</dbReference>
<dbReference type="AlphaFoldDB" id="A0A7C2VAT8"/>
<evidence type="ECO:0000259" key="11">
    <source>
        <dbReference type="PROSITE" id="PS51194"/>
    </source>
</evidence>
<sequence length="562" mass="64774">MARNLVFYVKEWLEREDFELFLKFSRYLGREDGMSKFVIDLNRLEKAVKNKEIEPSEIVDMFANYEIEFENGSIDDIKKLVESLMPRVTIKIVGREVVLVPHTFLGEKVKDLMEKRWIRYDHGQKVFRLTKPMFLFDTIEALKSRGISVQNDTGINEKNELPIKITFKGELRDYQVEALEAWRRNGYKGVVALPTGAGKTIIAIAAIAELNVRTLIVSYTKEQMFQWGDKIASFTDVPRTLIGYFYGSEKRLAPITIITYQSAYRYIDTLSPYFSLLIVDEVHHLPADKFRFIAENMFARYRLGLSATVIREDGRHIELFPLMGGVVYSKSLYELAERGYIAQFSVKTVKVGLTPDEKKRYKELSEKYRELARGRSFEEILEEAKRGNPKALEAVKVRSEMRMLVHNAQEKLKAIEDIVARELEQGSKILIFTQYVDQAKQIAERLGTYYIVGELDETTRRRRLEAFKQGLVRVLVLTTVGDEGIDVPDANVGIVVAGTSSRRQFIQRLGRLLRPAPGKQAKLYEIVVKGTFEEAESRKRKEALKMLFQDLIVEQGSDIEKL</sequence>
<dbReference type="GO" id="GO:0043138">
    <property type="term" value="F:3'-5' DNA helicase activity"/>
    <property type="evidence" value="ECO:0007669"/>
    <property type="project" value="UniProtKB-EC"/>
</dbReference>
<evidence type="ECO:0000256" key="3">
    <source>
        <dbReference type="ARBA" id="ARBA00022801"/>
    </source>
</evidence>
<accession>A0A7C2VAT8</accession>